<dbReference type="AlphaFoldDB" id="A0AAV4XM70"/>
<comment type="caution">
    <text evidence="1">The sequence shown here is derived from an EMBL/GenBank/DDBJ whole genome shotgun (WGS) entry which is preliminary data.</text>
</comment>
<evidence type="ECO:0000313" key="2">
    <source>
        <dbReference type="Proteomes" id="UP001054945"/>
    </source>
</evidence>
<name>A0AAV4XM70_CAEEX</name>
<evidence type="ECO:0000313" key="1">
    <source>
        <dbReference type="EMBL" id="GIY95040.1"/>
    </source>
</evidence>
<gene>
    <name evidence="1" type="ORF">CEXT_129351</name>
</gene>
<sequence length="110" mass="12846">MYREIKHSQCILKEQSFASLQNTSPLHLCFGKGLLGKAGNWIIITINRYMLPKGIRKYTRRYSPSLSLDKTWEEHGTAELHFWTCFCNQSAIDSRHIFILWCRGIKHTSS</sequence>
<reference evidence="1 2" key="1">
    <citation type="submission" date="2021-06" db="EMBL/GenBank/DDBJ databases">
        <title>Caerostris extrusa draft genome.</title>
        <authorList>
            <person name="Kono N."/>
            <person name="Arakawa K."/>
        </authorList>
    </citation>
    <scope>NUCLEOTIDE SEQUENCE [LARGE SCALE GENOMIC DNA]</scope>
</reference>
<accession>A0AAV4XM70</accession>
<protein>
    <submittedName>
        <fullName evidence="1">Uncharacterized protein</fullName>
    </submittedName>
</protein>
<dbReference type="EMBL" id="BPLR01000477">
    <property type="protein sequence ID" value="GIY95040.1"/>
    <property type="molecule type" value="Genomic_DNA"/>
</dbReference>
<organism evidence="1 2">
    <name type="scientific">Caerostris extrusa</name>
    <name type="common">Bark spider</name>
    <name type="synonym">Caerostris bankana</name>
    <dbReference type="NCBI Taxonomy" id="172846"/>
    <lineage>
        <taxon>Eukaryota</taxon>
        <taxon>Metazoa</taxon>
        <taxon>Ecdysozoa</taxon>
        <taxon>Arthropoda</taxon>
        <taxon>Chelicerata</taxon>
        <taxon>Arachnida</taxon>
        <taxon>Araneae</taxon>
        <taxon>Araneomorphae</taxon>
        <taxon>Entelegynae</taxon>
        <taxon>Araneoidea</taxon>
        <taxon>Araneidae</taxon>
        <taxon>Caerostris</taxon>
    </lineage>
</organism>
<keyword evidence="2" id="KW-1185">Reference proteome</keyword>
<proteinExistence type="predicted"/>
<dbReference type="Proteomes" id="UP001054945">
    <property type="component" value="Unassembled WGS sequence"/>
</dbReference>